<protein>
    <submittedName>
        <fullName evidence="1">Uncharacterized protein</fullName>
    </submittedName>
</protein>
<sequence>MFALLAKHQNGREVPKYDKIAATKAGFSDFGCMDVKPTPSFILWYDQISTKQVWNDFPTGIPMLQSCVAILLCDCLKVPANCLPIRNRF</sequence>
<evidence type="ECO:0000313" key="1">
    <source>
        <dbReference type="EMBL" id="KZB60501.1"/>
    </source>
</evidence>
<dbReference type="Proteomes" id="UP000076335">
    <property type="component" value="Unassembled WGS sequence"/>
</dbReference>
<accession>A0A154L0P0</accession>
<comment type="caution">
    <text evidence="1">The sequence shown here is derived from an EMBL/GenBank/DDBJ whole genome shotgun (WGS) entry which is preliminary data.</text>
</comment>
<proteinExistence type="predicted"/>
<gene>
    <name evidence="1" type="ORF">AUP42_08075</name>
</gene>
<dbReference type="AlphaFoldDB" id="A0A154L0P0"/>
<reference evidence="1 2" key="1">
    <citation type="submission" date="2015-12" db="EMBL/GenBank/DDBJ databases">
        <title>Genome sequence of Thalassospira lucentensis MCCC 1A02072.</title>
        <authorList>
            <person name="Lu L."/>
            <person name="Lai Q."/>
            <person name="Shao Z."/>
            <person name="Qian P."/>
        </authorList>
    </citation>
    <scope>NUCLEOTIDE SEQUENCE [LARGE SCALE GENOMIC DNA]</scope>
    <source>
        <strain evidence="1 2">MCCC 1A02072</strain>
    </source>
</reference>
<dbReference type="EMBL" id="LPVY01000025">
    <property type="protein sequence ID" value="KZB60501.1"/>
    <property type="molecule type" value="Genomic_DNA"/>
</dbReference>
<evidence type="ECO:0000313" key="2">
    <source>
        <dbReference type="Proteomes" id="UP000076335"/>
    </source>
</evidence>
<organism evidence="1 2">
    <name type="scientific">Thalassospira lucentensis</name>
    <dbReference type="NCBI Taxonomy" id="168935"/>
    <lineage>
        <taxon>Bacteria</taxon>
        <taxon>Pseudomonadati</taxon>
        <taxon>Pseudomonadota</taxon>
        <taxon>Alphaproteobacteria</taxon>
        <taxon>Rhodospirillales</taxon>
        <taxon>Thalassospiraceae</taxon>
        <taxon>Thalassospira</taxon>
    </lineage>
</organism>
<name>A0A154L0P0_9PROT</name>